<feature type="domain" description="Zinc finger DksA/TraR C4-type" evidence="5">
    <location>
        <begin position="78"/>
        <end position="105"/>
    </location>
</feature>
<evidence type="ECO:0000256" key="4">
    <source>
        <dbReference type="PROSITE-ProRule" id="PRU00510"/>
    </source>
</evidence>
<dbReference type="OrthoDB" id="6064855at2"/>
<dbReference type="EMBL" id="FUGD01000131">
    <property type="protein sequence ID" value="SJM38234.1"/>
    <property type="molecule type" value="Genomic_DNA"/>
</dbReference>
<dbReference type="SUPFAM" id="SSF57716">
    <property type="entry name" value="Glucocorticoid receptor-like (DNA-binding domain)"/>
    <property type="match status" value="1"/>
</dbReference>
<dbReference type="PROSITE" id="PS51128">
    <property type="entry name" value="ZF_DKSA_2"/>
    <property type="match status" value="1"/>
</dbReference>
<dbReference type="AlphaFoldDB" id="A0A1R4EIF2"/>
<keyword evidence="3" id="KW-0862">Zinc</keyword>
<evidence type="ECO:0000313" key="6">
    <source>
        <dbReference type="EMBL" id="SJM38234.1"/>
    </source>
</evidence>
<feature type="zinc finger region" description="dksA C4-type" evidence="4">
    <location>
        <begin position="83"/>
        <end position="107"/>
    </location>
</feature>
<reference evidence="7" key="1">
    <citation type="submission" date="2017-02" db="EMBL/GenBank/DDBJ databases">
        <authorList>
            <person name="Mornico D."/>
        </authorList>
    </citation>
    <scope>NUCLEOTIDE SEQUENCE [LARGE SCALE GENOMIC DNA]</scope>
</reference>
<sequence>MSRDFSAAKARLLELQQEYQNRIDKIEDHIYNPQDDLNEHWDDQAISMRDNEMRKTLLVEAKQGLTYVNNALSRIENGTYGECTVCGEDIEDKRLEAVPYATLCMQHAS</sequence>
<organism evidence="6 7">
    <name type="scientific">Psychrobacter pasteurii</name>
    <dbReference type="NCBI Taxonomy" id="1945520"/>
    <lineage>
        <taxon>Bacteria</taxon>
        <taxon>Pseudomonadati</taxon>
        <taxon>Pseudomonadota</taxon>
        <taxon>Gammaproteobacteria</taxon>
        <taxon>Moraxellales</taxon>
        <taxon>Moraxellaceae</taxon>
        <taxon>Psychrobacter</taxon>
    </lineage>
</organism>
<evidence type="ECO:0000313" key="7">
    <source>
        <dbReference type="Proteomes" id="UP000188169"/>
    </source>
</evidence>
<keyword evidence="7" id="KW-1185">Reference proteome</keyword>
<name>A0A1R4EIF2_9GAMM</name>
<dbReference type="RefSeq" id="WP_077449592.1">
    <property type="nucleotide sequence ID" value="NZ_FUGD01000131.1"/>
</dbReference>
<proteinExistence type="predicted"/>
<keyword evidence="2" id="KW-0863">Zinc-finger</keyword>
<evidence type="ECO:0000256" key="1">
    <source>
        <dbReference type="ARBA" id="ARBA00022723"/>
    </source>
</evidence>
<dbReference type="GO" id="GO:0008270">
    <property type="term" value="F:zinc ion binding"/>
    <property type="evidence" value="ECO:0007669"/>
    <property type="project" value="UniProtKB-KW"/>
</dbReference>
<dbReference type="Pfam" id="PF01258">
    <property type="entry name" value="zf-dskA_traR"/>
    <property type="match status" value="1"/>
</dbReference>
<dbReference type="PANTHER" id="PTHR33823:SF4">
    <property type="entry name" value="GENERAL STRESS PROTEIN 16O"/>
    <property type="match status" value="1"/>
</dbReference>
<dbReference type="InterPro" id="IPR037187">
    <property type="entry name" value="DnaK_N"/>
</dbReference>
<dbReference type="PANTHER" id="PTHR33823">
    <property type="entry name" value="RNA POLYMERASE-BINDING TRANSCRIPTION FACTOR DKSA-RELATED"/>
    <property type="match status" value="1"/>
</dbReference>
<dbReference type="Proteomes" id="UP000188169">
    <property type="component" value="Unassembled WGS sequence"/>
</dbReference>
<protein>
    <submittedName>
        <fullName evidence="6">General stress protein 16O</fullName>
    </submittedName>
</protein>
<evidence type="ECO:0000256" key="3">
    <source>
        <dbReference type="ARBA" id="ARBA00022833"/>
    </source>
</evidence>
<evidence type="ECO:0000256" key="2">
    <source>
        <dbReference type="ARBA" id="ARBA00022771"/>
    </source>
</evidence>
<dbReference type="Gene3D" id="1.20.120.910">
    <property type="entry name" value="DksA, coiled-coil domain"/>
    <property type="match status" value="1"/>
</dbReference>
<accession>A0A1R4EIF2</accession>
<keyword evidence="1" id="KW-0479">Metal-binding</keyword>
<dbReference type="SUPFAM" id="SSF109635">
    <property type="entry name" value="DnaK suppressor protein DksA, alpha-hairpin domain"/>
    <property type="match status" value="1"/>
</dbReference>
<dbReference type="InterPro" id="IPR000962">
    <property type="entry name" value="Znf_DskA_TraR"/>
</dbReference>
<evidence type="ECO:0000259" key="5">
    <source>
        <dbReference type="Pfam" id="PF01258"/>
    </source>
</evidence>
<dbReference type="STRING" id="1945520.A1019T_02224"/>
<gene>
    <name evidence="6" type="primary">yocK</name>
    <name evidence="6" type="ORF">A1019T_02224</name>
</gene>